<dbReference type="GO" id="GO:0003677">
    <property type="term" value="F:DNA binding"/>
    <property type="evidence" value="ECO:0007669"/>
    <property type="project" value="UniProtKB-KW"/>
</dbReference>
<protein>
    <submittedName>
        <fullName evidence="5">Winged helix-turn-helix transcriptional regulator</fullName>
    </submittedName>
</protein>
<reference evidence="5" key="1">
    <citation type="submission" date="2021-04" db="EMBL/GenBank/DDBJ databases">
        <title>Dactylosporangium aurantiacum NRRL B-8018 full assembly.</title>
        <authorList>
            <person name="Hartkoorn R.C."/>
            <person name="Beaudoing E."/>
            <person name="Hot D."/>
        </authorList>
    </citation>
    <scope>NUCLEOTIDE SEQUENCE</scope>
    <source>
        <strain evidence="5">NRRL B-8018</strain>
    </source>
</reference>
<evidence type="ECO:0000256" key="1">
    <source>
        <dbReference type="ARBA" id="ARBA00023015"/>
    </source>
</evidence>
<evidence type="ECO:0000313" key="6">
    <source>
        <dbReference type="Proteomes" id="UP001058003"/>
    </source>
</evidence>
<dbReference type="Gene3D" id="1.10.10.10">
    <property type="entry name" value="Winged helix-like DNA-binding domain superfamily/Winged helix DNA-binding domain"/>
    <property type="match status" value="1"/>
</dbReference>
<keyword evidence="2" id="KW-0238">DNA-binding</keyword>
<dbReference type="PRINTS" id="PR00778">
    <property type="entry name" value="HTHARSR"/>
</dbReference>
<evidence type="ECO:0000259" key="4">
    <source>
        <dbReference type="PROSITE" id="PS50987"/>
    </source>
</evidence>
<dbReference type="SMART" id="SM00418">
    <property type="entry name" value="HTH_ARSR"/>
    <property type="match status" value="1"/>
</dbReference>
<evidence type="ECO:0000313" key="5">
    <source>
        <dbReference type="EMBL" id="UWZ59869.1"/>
    </source>
</evidence>
<evidence type="ECO:0000256" key="3">
    <source>
        <dbReference type="ARBA" id="ARBA00023163"/>
    </source>
</evidence>
<dbReference type="EMBL" id="CP073767">
    <property type="protein sequence ID" value="UWZ59869.1"/>
    <property type="molecule type" value="Genomic_DNA"/>
</dbReference>
<keyword evidence="3" id="KW-0804">Transcription</keyword>
<dbReference type="OrthoDB" id="9806976at2"/>
<keyword evidence="1" id="KW-0805">Transcription regulation</keyword>
<keyword evidence="6" id="KW-1185">Reference proteome</keyword>
<dbReference type="PANTHER" id="PTHR33154">
    <property type="entry name" value="TRANSCRIPTIONAL REGULATOR, ARSR FAMILY"/>
    <property type="match status" value="1"/>
</dbReference>
<dbReference type="GO" id="GO:0003700">
    <property type="term" value="F:DNA-binding transcription factor activity"/>
    <property type="evidence" value="ECO:0007669"/>
    <property type="project" value="InterPro"/>
</dbReference>
<dbReference type="InterPro" id="IPR036388">
    <property type="entry name" value="WH-like_DNA-bd_sf"/>
</dbReference>
<dbReference type="InterPro" id="IPR051081">
    <property type="entry name" value="HTH_MetalResp_TranReg"/>
</dbReference>
<dbReference type="KEGG" id="daur:Daura_33045"/>
<feature type="domain" description="HTH arsR-type" evidence="4">
    <location>
        <begin position="1"/>
        <end position="91"/>
    </location>
</feature>
<dbReference type="Proteomes" id="UP001058003">
    <property type="component" value="Chromosome"/>
</dbReference>
<dbReference type="PROSITE" id="PS50987">
    <property type="entry name" value="HTH_ARSR_2"/>
    <property type="match status" value="1"/>
</dbReference>
<proteinExistence type="predicted"/>
<evidence type="ECO:0000256" key="2">
    <source>
        <dbReference type="ARBA" id="ARBA00023125"/>
    </source>
</evidence>
<name>A0A9Q9IUM9_9ACTN</name>
<dbReference type="SUPFAM" id="SSF46785">
    <property type="entry name" value="Winged helix' DNA-binding domain"/>
    <property type="match status" value="1"/>
</dbReference>
<gene>
    <name evidence="5" type="ORF">Daura_33045</name>
</gene>
<dbReference type="NCBIfam" id="NF033788">
    <property type="entry name" value="HTH_metalloreg"/>
    <property type="match status" value="1"/>
</dbReference>
<accession>A0A9Q9IUM9</accession>
<dbReference type="InterPro" id="IPR011991">
    <property type="entry name" value="ArsR-like_HTH"/>
</dbReference>
<dbReference type="InterPro" id="IPR001845">
    <property type="entry name" value="HTH_ArsR_DNA-bd_dom"/>
</dbReference>
<dbReference type="CDD" id="cd00090">
    <property type="entry name" value="HTH_ARSR"/>
    <property type="match status" value="1"/>
</dbReference>
<dbReference type="AlphaFoldDB" id="A0A9Q9IUM9"/>
<sequence>MDAVAEAIADPARRAILELLRAGPQAAGDIAAVVGDRFRISRPAVSRHLRVLRECGLVRDTLDGRHRRYHLDATGLGELSGWLARFTTPPIWQQRMDALETEVYRARRDRRTAPIEQEERSA</sequence>
<organism evidence="5 6">
    <name type="scientific">Dactylosporangium aurantiacum</name>
    <dbReference type="NCBI Taxonomy" id="35754"/>
    <lineage>
        <taxon>Bacteria</taxon>
        <taxon>Bacillati</taxon>
        <taxon>Actinomycetota</taxon>
        <taxon>Actinomycetes</taxon>
        <taxon>Micromonosporales</taxon>
        <taxon>Micromonosporaceae</taxon>
        <taxon>Dactylosporangium</taxon>
    </lineage>
</organism>
<dbReference type="InterPro" id="IPR036390">
    <property type="entry name" value="WH_DNA-bd_sf"/>
</dbReference>
<dbReference type="Pfam" id="PF01022">
    <property type="entry name" value="HTH_5"/>
    <property type="match status" value="1"/>
</dbReference>
<dbReference type="PANTHER" id="PTHR33154:SF33">
    <property type="entry name" value="TRANSCRIPTIONAL REPRESSOR SDPR"/>
    <property type="match status" value="1"/>
</dbReference>